<dbReference type="Gene3D" id="3.30.70.1440">
    <property type="entry name" value="Multidrug efflux transporter AcrB pore domain"/>
    <property type="match status" value="1"/>
</dbReference>
<keyword evidence="1" id="KW-0812">Transmembrane</keyword>
<feature type="transmembrane region" description="Helical" evidence="1">
    <location>
        <begin position="359"/>
        <end position="379"/>
    </location>
</feature>
<name>A0AA49JXM3_9BACT</name>
<dbReference type="SUPFAM" id="SSF82866">
    <property type="entry name" value="Multidrug efflux transporter AcrB transmembrane domain"/>
    <property type="match status" value="2"/>
</dbReference>
<feature type="transmembrane region" description="Helical" evidence="1">
    <location>
        <begin position="901"/>
        <end position="920"/>
    </location>
</feature>
<dbReference type="GO" id="GO:0042910">
    <property type="term" value="F:xenobiotic transmembrane transporter activity"/>
    <property type="evidence" value="ECO:0007669"/>
    <property type="project" value="TreeGrafter"/>
</dbReference>
<dbReference type="Proteomes" id="UP001229955">
    <property type="component" value="Chromosome"/>
</dbReference>
<keyword evidence="1" id="KW-0472">Membrane</keyword>
<keyword evidence="1" id="KW-1133">Transmembrane helix</keyword>
<dbReference type="EMBL" id="CP130612">
    <property type="protein sequence ID" value="WKW11032.1"/>
    <property type="molecule type" value="Genomic_DNA"/>
</dbReference>
<dbReference type="EMBL" id="CP130613">
    <property type="protein sequence ID" value="WKW13942.1"/>
    <property type="molecule type" value="Genomic_DNA"/>
</dbReference>
<dbReference type="GO" id="GO:0005886">
    <property type="term" value="C:plasma membrane"/>
    <property type="evidence" value="ECO:0007669"/>
    <property type="project" value="TreeGrafter"/>
</dbReference>
<accession>A0AA49JS97</accession>
<feature type="transmembrane region" description="Helical" evidence="1">
    <location>
        <begin position="507"/>
        <end position="528"/>
    </location>
</feature>
<dbReference type="AlphaFoldDB" id="A0AA49JXM3"/>
<dbReference type="PRINTS" id="PR00702">
    <property type="entry name" value="ACRIFLAVINRP"/>
</dbReference>
<organism evidence="3 4">
    <name type="scientific">Pseudogemmatithrix spongiicola</name>
    <dbReference type="NCBI Taxonomy" id="3062599"/>
    <lineage>
        <taxon>Bacteria</taxon>
        <taxon>Pseudomonadati</taxon>
        <taxon>Gemmatimonadota</taxon>
        <taxon>Gemmatimonadia</taxon>
        <taxon>Gemmatimonadales</taxon>
        <taxon>Gemmatimonadaceae</taxon>
        <taxon>Pseudogemmatithrix</taxon>
    </lineage>
</organism>
<accession>A0AA49JXM3</accession>
<dbReference type="InterPro" id="IPR027463">
    <property type="entry name" value="AcrB_DN_DC_subdom"/>
</dbReference>
<evidence type="ECO:0000313" key="3">
    <source>
        <dbReference type="EMBL" id="WKW13942.1"/>
    </source>
</evidence>
<proteinExistence type="predicted"/>
<feature type="transmembrane region" description="Helical" evidence="1">
    <location>
        <begin position="842"/>
        <end position="862"/>
    </location>
</feature>
<evidence type="ECO:0000313" key="4">
    <source>
        <dbReference type="Proteomes" id="UP001229955"/>
    </source>
</evidence>
<dbReference type="PANTHER" id="PTHR32063">
    <property type="match status" value="1"/>
</dbReference>
<feature type="transmembrane region" description="Helical" evidence="1">
    <location>
        <begin position="453"/>
        <end position="486"/>
    </location>
</feature>
<feature type="transmembrane region" description="Helical" evidence="1">
    <location>
        <begin position="940"/>
        <end position="962"/>
    </location>
</feature>
<feature type="transmembrane region" description="Helical" evidence="1">
    <location>
        <begin position="385"/>
        <end position="406"/>
    </location>
</feature>
<dbReference type="KEGG" id="pspc:Strain318_000266"/>
<feature type="transmembrane region" description="Helical" evidence="1">
    <location>
        <begin position="427"/>
        <end position="447"/>
    </location>
</feature>
<gene>
    <name evidence="2" type="ORF">Strain138_000266</name>
    <name evidence="3" type="ORF">Strain318_000266</name>
</gene>
<dbReference type="Gene3D" id="3.30.70.1430">
    <property type="entry name" value="Multidrug efflux transporter AcrB pore domain"/>
    <property type="match status" value="2"/>
</dbReference>
<feature type="transmembrane region" description="Helical" evidence="1">
    <location>
        <begin position="968"/>
        <end position="997"/>
    </location>
</feature>
<evidence type="ECO:0000256" key="1">
    <source>
        <dbReference type="SAM" id="Phobius"/>
    </source>
</evidence>
<dbReference type="Gene3D" id="3.30.2090.10">
    <property type="entry name" value="Multidrug efflux transporter AcrB TolC docking domain, DN and DC subdomains"/>
    <property type="match status" value="2"/>
</dbReference>
<feature type="transmembrane region" description="Helical" evidence="1">
    <location>
        <begin position="333"/>
        <end position="352"/>
    </location>
</feature>
<dbReference type="SUPFAM" id="SSF82714">
    <property type="entry name" value="Multidrug efflux transporter AcrB TolC docking domain, DN and DC subdomains"/>
    <property type="match status" value="2"/>
</dbReference>
<dbReference type="InterPro" id="IPR001036">
    <property type="entry name" value="Acrflvin-R"/>
</dbReference>
<protein>
    <submittedName>
        <fullName evidence="3">Efflux RND transporter permease subunit</fullName>
    </submittedName>
</protein>
<dbReference type="Pfam" id="PF00873">
    <property type="entry name" value="ACR_tran"/>
    <property type="match status" value="1"/>
</dbReference>
<dbReference type="SUPFAM" id="SSF82693">
    <property type="entry name" value="Multidrug efflux transporter AcrB pore domain, PN1, PN2, PC1 and PC2 subdomains"/>
    <property type="match status" value="2"/>
</dbReference>
<reference evidence="3" key="1">
    <citation type="submission" date="2023-07" db="EMBL/GenBank/DDBJ databases">
        <authorList>
            <person name="Haufschild T."/>
            <person name="Kallscheuer N."/>
            <person name="Hammer J."/>
            <person name="Kohn T."/>
            <person name="Kabuu M."/>
            <person name="Jogler M."/>
            <person name="Wohfarth N."/>
            <person name="Heuer A."/>
            <person name="Rohde M."/>
            <person name="van Teeseling M.C.F."/>
            <person name="Jogler C."/>
        </authorList>
    </citation>
    <scope>NUCLEOTIDE SEQUENCE</scope>
    <source>
        <strain evidence="2">Strain 138</strain>
        <strain evidence="3">Strain 318</strain>
    </source>
</reference>
<dbReference type="PANTHER" id="PTHR32063:SF0">
    <property type="entry name" value="SWARMING MOTILITY PROTEIN SWRC"/>
    <property type="match status" value="1"/>
</dbReference>
<keyword evidence="4" id="KW-1185">Reference proteome</keyword>
<dbReference type="RefSeq" id="WP_367886737.1">
    <property type="nucleotide sequence ID" value="NZ_CP130612.1"/>
</dbReference>
<evidence type="ECO:0000313" key="2">
    <source>
        <dbReference type="EMBL" id="WKW11032.1"/>
    </source>
</evidence>
<feature type="transmembrane region" description="Helical" evidence="1">
    <location>
        <begin position="869"/>
        <end position="889"/>
    </location>
</feature>
<sequence length="1003" mass="106364">MIRAAVTRPAVVWAASVAICLGGAVSFTRLALATRTTVELPRLQISSSWQGASAELVEMYISSPVEAAAQGVRGVRRTNSESRDGTSRITVELDPKANVQMTRLAILERLELLRGDFPLGATQPYVGNLVPEALQEPPLLRVLLNGPYTPGALQRIADEVLNPRLSAVNGVSAVSVQGGTEFGASVSYDPLLLRQVGIDPQALSTAVRESRVVAALGTERLGASRREVVLRDQPDALEELNDLPIRGRGGRVFRLGDLAEVRPEEDTQGRFFRVNGNTALALTVTREAGADAIKTAKAVRAAMREVTAELPPGITWKVTADESVELERQLNDLMLRGAIAFAAVALVLAIALRNWRAVALVMGSAAVAIAGTALGLFLLEIPANMLTLAGLGMGIGVLVQNGLVVVERLRSAPDTPEGRAQVAARMVPAVVGTTLTTAVVLFPFLYLQGNARAAFFPFAAAFTLGLFWSVLSALVMVPALAAGHGLKETHWPRAQRIYGWMLKKTLRWRYVTIVLSLATVSGLGWVFVKKIPRFSFSGFGVQRNSVSVSISFPRGSDPASLDAAMREMEAVVVGRPGIEEVIAQNSGQFGAGMRVSFTPDAEATAIPLEVQEALTARAVYVGGASIFVAGQGPAFSSGGGGGSSANFRIRVLGYSYAAVAELAEDIRSRLERITRVRNAVVTSGSFFGSDRAFAVTLDPDRDALARYGVTAATFTGAVAREVRGPVGGQRLEIGGEEIPVSVKTQGARERSLDQLRDALVPTATGTPARIADLSDVDEREQLATVTREDQRYLRVVAYEFRGPNRLAQRTHDAFMKSISVPPGFTVEDQQFFQNNQDTSQKGLWLVFAIGVTLVILAVAMVFDSAWGAAMVFLSLPIALGGVVAAFWAADAAFTREAAVGVILVVGLAVNQSILLVDAALERRGKSGGRLRAAQVYQAALDRSGMIVMVTLTTIASLVPLAVGTSATTLFGAIALATAGGTVAGTLGAMLILPALLARLRRRA</sequence>
<dbReference type="Gene3D" id="1.20.1640.10">
    <property type="entry name" value="Multidrug efflux transporter AcrB transmembrane domain"/>
    <property type="match status" value="2"/>
</dbReference>
<dbReference type="Gene3D" id="3.30.70.1320">
    <property type="entry name" value="Multidrug efflux transporter AcrB pore domain like"/>
    <property type="match status" value="1"/>
</dbReference>